<proteinExistence type="predicted"/>
<evidence type="ECO:0000313" key="1">
    <source>
        <dbReference type="EMBL" id="PEH40469.1"/>
    </source>
</evidence>
<protein>
    <submittedName>
        <fullName evidence="1">Uncharacterized protein</fullName>
    </submittedName>
</protein>
<organism evidence="1 2">
    <name type="scientific">Burkholderia gladioli</name>
    <name type="common">Pseudomonas marginata</name>
    <name type="synonym">Phytomonas marginata</name>
    <dbReference type="NCBI Taxonomy" id="28095"/>
    <lineage>
        <taxon>Bacteria</taxon>
        <taxon>Pseudomonadati</taxon>
        <taxon>Pseudomonadota</taxon>
        <taxon>Betaproteobacteria</taxon>
        <taxon>Burkholderiales</taxon>
        <taxon>Burkholderiaceae</taxon>
        <taxon>Burkholderia</taxon>
    </lineage>
</organism>
<sequence length="120" mass="13158">MSEVAQRQDLRLWLGLVVHQCVPGARSVLFAQPAEPSDDDILARFSDEASSDVLDIVGVFDLSHACSVDSPSNEALERYLQSILSSREVASTPVVQQNPSMFDTMIPWCINRSPVGPKSQ</sequence>
<evidence type="ECO:0000313" key="2">
    <source>
        <dbReference type="Proteomes" id="UP000220629"/>
    </source>
</evidence>
<comment type="caution">
    <text evidence="1">The sequence shown here is derived from an EMBL/GenBank/DDBJ whole genome shotgun (WGS) entry which is preliminary data.</text>
</comment>
<dbReference type="Proteomes" id="UP000220629">
    <property type="component" value="Unassembled WGS sequence"/>
</dbReference>
<name>A0A2A7SAP7_BURGA</name>
<gene>
    <name evidence="1" type="ORF">CRM94_17295</name>
</gene>
<accession>A0A2A7SAP7</accession>
<reference evidence="2" key="1">
    <citation type="submission" date="2017-09" db="EMBL/GenBank/DDBJ databases">
        <title>FDA dAtabase for Regulatory Grade micrObial Sequences (FDA-ARGOS): Supporting development and validation of Infectious Disease Dx tests.</title>
        <authorList>
            <person name="Minogue T."/>
            <person name="Wolcott M."/>
            <person name="Wasieloski L."/>
            <person name="Aguilar W."/>
            <person name="Moore D."/>
            <person name="Tallon L."/>
            <person name="Sadzewicz L."/>
            <person name="Ott S."/>
            <person name="Zhao X."/>
            <person name="Nagaraj S."/>
            <person name="Vavikolanu K."/>
            <person name="Aluvathingal J."/>
            <person name="Nadendla S."/>
            <person name="Sichtig H."/>
        </authorList>
    </citation>
    <scope>NUCLEOTIDE SEQUENCE [LARGE SCALE GENOMIC DNA]</scope>
    <source>
        <strain evidence="2">FDAARGOS_390</strain>
    </source>
</reference>
<dbReference type="AlphaFoldDB" id="A0A2A7SAP7"/>
<dbReference type="EMBL" id="PDDY01000003">
    <property type="protein sequence ID" value="PEH40469.1"/>
    <property type="molecule type" value="Genomic_DNA"/>
</dbReference>